<sequence>MINIFSNSIIPIIILVIVVHGKIKGVDIYDSFVKGAIDGLKATWTILPYIIGIFLAIGIFKSGKGIDMLEFIFKPITNLMSIPKELIGLIVIKPLSGSGALGMYNELATRVGMGTLIEKMGATIVGSSETIFYTMAIYFGSLKIKNTRHTLTCSMISHIAGVIAAVFICYILFS</sequence>
<feature type="transmembrane region" description="Helical" evidence="1">
    <location>
        <begin position="116"/>
        <end position="139"/>
    </location>
</feature>
<dbReference type="Proteomes" id="UP000049127">
    <property type="component" value="Unassembled WGS sequence"/>
</dbReference>
<dbReference type="RefSeq" id="WP_077067001.1">
    <property type="nucleotide sequence ID" value="NZ_CDNI01000026.1"/>
</dbReference>
<evidence type="ECO:0000259" key="2">
    <source>
        <dbReference type="Pfam" id="PF07670"/>
    </source>
</evidence>
<name>A0A0C7LEE1_PARSO</name>
<keyword evidence="1" id="KW-0472">Membrane</keyword>
<feature type="transmembrane region" description="Helical" evidence="1">
    <location>
        <begin position="5"/>
        <end position="23"/>
    </location>
</feature>
<reference evidence="3 4" key="1">
    <citation type="submission" date="2015-01" db="EMBL/GenBank/DDBJ databases">
        <authorList>
            <person name="Aslett A.Martin."/>
            <person name="De Silva Nishadi"/>
        </authorList>
    </citation>
    <scope>NUCLEOTIDE SEQUENCE [LARGE SCALE GENOMIC DNA]</scope>
    <source>
        <strain evidence="3 4">R28058</strain>
    </source>
</reference>
<feature type="transmembrane region" description="Helical" evidence="1">
    <location>
        <begin position="43"/>
        <end position="60"/>
    </location>
</feature>
<evidence type="ECO:0000256" key="1">
    <source>
        <dbReference type="SAM" id="Phobius"/>
    </source>
</evidence>
<dbReference type="PANTHER" id="PTHR35793:SF2">
    <property type="entry name" value="INNER MEMBRANE PROTEIN YJIG"/>
    <property type="match status" value="1"/>
</dbReference>
<accession>A0A0C7LEE1</accession>
<evidence type="ECO:0000313" key="4">
    <source>
        <dbReference type="Proteomes" id="UP000049127"/>
    </source>
</evidence>
<dbReference type="GO" id="GO:0005886">
    <property type="term" value="C:plasma membrane"/>
    <property type="evidence" value="ECO:0007669"/>
    <property type="project" value="TreeGrafter"/>
</dbReference>
<keyword evidence="1" id="KW-0812">Transmembrane</keyword>
<dbReference type="InterPro" id="IPR011642">
    <property type="entry name" value="Gate_dom"/>
</dbReference>
<feature type="domain" description="Nucleoside transporter/FeoB GTPase Gate" evidence="2">
    <location>
        <begin position="44"/>
        <end position="144"/>
    </location>
</feature>
<evidence type="ECO:0000313" key="3">
    <source>
        <dbReference type="EMBL" id="CEP41518.1"/>
    </source>
</evidence>
<dbReference type="Pfam" id="PF07670">
    <property type="entry name" value="Gate"/>
    <property type="match status" value="1"/>
</dbReference>
<dbReference type="PANTHER" id="PTHR35793">
    <property type="entry name" value="INNER MEMBRANE PROTEIN YJIG"/>
    <property type="match status" value="1"/>
</dbReference>
<dbReference type="EMBL" id="CEKZ01000026">
    <property type="protein sequence ID" value="CEP41518.1"/>
    <property type="molecule type" value="Genomic_DNA"/>
</dbReference>
<feature type="transmembrane region" description="Helical" evidence="1">
    <location>
        <begin position="151"/>
        <end position="173"/>
    </location>
</feature>
<dbReference type="InterPro" id="IPR052549">
    <property type="entry name" value="SpmB"/>
</dbReference>
<proteinExistence type="predicted"/>
<organism evidence="3 4">
    <name type="scientific">Paraclostridium sordellii</name>
    <name type="common">Clostridium sordellii</name>
    <dbReference type="NCBI Taxonomy" id="1505"/>
    <lineage>
        <taxon>Bacteria</taxon>
        <taxon>Bacillati</taxon>
        <taxon>Bacillota</taxon>
        <taxon>Clostridia</taxon>
        <taxon>Peptostreptococcales</taxon>
        <taxon>Peptostreptococcaceae</taxon>
        <taxon>Paraclostridium</taxon>
    </lineage>
</organism>
<protein>
    <submittedName>
        <fullName evidence="3">Spore maturation protein B</fullName>
    </submittedName>
</protein>
<feature type="transmembrane region" description="Helical" evidence="1">
    <location>
        <begin position="86"/>
        <end position="104"/>
    </location>
</feature>
<gene>
    <name evidence="3" type="primary">spmB</name>
    <name evidence="3" type="ORF">R28058_31621</name>
</gene>
<keyword evidence="1" id="KW-1133">Transmembrane helix</keyword>
<dbReference type="AlphaFoldDB" id="A0A0C7LEE1"/>